<proteinExistence type="inferred from homology"/>
<dbReference type="EMBL" id="PUEJ01000006">
    <property type="protein sequence ID" value="PRH86002.1"/>
    <property type="molecule type" value="Genomic_DNA"/>
</dbReference>
<evidence type="ECO:0000259" key="9">
    <source>
        <dbReference type="Pfam" id="PF01850"/>
    </source>
</evidence>
<keyword evidence="8" id="KW-0800">Toxin</keyword>
<evidence type="ECO:0000313" key="10">
    <source>
        <dbReference type="EMBL" id="PRH86002.1"/>
    </source>
</evidence>
<dbReference type="Proteomes" id="UP000237682">
    <property type="component" value="Unassembled WGS sequence"/>
</dbReference>
<accession>A0A2S9Q9H4</accession>
<dbReference type="EC" id="3.1.-.-" evidence="8"/>
<dbReference type="SUPFAM" id="SSF88723">
    <property type="entry name" value="PIN domain-like"/>
    <property type="match status" value="1"/>
</dbReference>
<dbReference type="GO" id="GO:0016787">
    <property type="term" value="F:hydrolase activity"/>
    <property type="evidence" value="ECO:0007669"/>
    <property type="project" value="UniProtKB-KW"/>
</dbReference>
<gene>
    <name evidence="8" type="primary">vapC</name>
    <name evidence="10" type="ORF">C5L14_17225</name>
</gene>
<evidence type="ECO:0000256" key="5">
    <source>
        <dbReference type="ARBA" id="ARBA00022801"/>
    </source>
</evidence>
<dbReference type="CDD" id="cd18746">
    <property type="entry name" value="PIN_VapC4-5_FitB-like"/>
    <property type="match status" value="1"/>
</dbReference>
<protein>
    <recommendedName>
        <fullName evidence="8">Ribonuclease VapC</fullName>
        <shortName evidence="8">RNase VapC</shortName>
        <ecNumber evidence="8">3.1.-.-</ecNumber>
    </recommendedName>
    <alternativeName>
        <fullName evidence="8">Toxin VapC</fullName>
    </alternativeName>
</protein>
<dbReference type="GO" id="GO:0090729">
    <property type="term" value="F:toxin activity"/>
    <property type="evidence" value="ECO:0007669"/>
    <property type="project" value="UniProtKB-KW"/>
</dbReference>
<evidence type="ECO:0000256" key="2">
    <source>
        <dbReference type="ARBA" id="ARBA00022649"/>
    </source>
</evidence>
<keyword evidence="6 8" id="KW-0460">Magnesium</keyword>
<keyword evidence="5 8" id="KW-0378">Hydrolase</keyword>
<evidence type="ECO:0000256" key="7">
    <source>
        <dbReference type="ARBA" id="ARBA00038093"/>
    </source>
</evidence>
<feature type="binding site" evidence="8">
    <location>
        <position position="106"/>
    </location>
    <ligand>
        <name>Mg(2+)</name>
        <dbReference type="ChEBI" id="CHEBI:18420"/>
    </ligand>
</feature>
<comment type="cofactor">
    <cofactor evidence="1 8">
        <name>Mg(2+)</name>
        <dbReference type="ChEBI" id="CHEBI:18420"/>
    </cofactor>
</comment>
<dbReference type="InterPro" id="IPR029060">
    <property type="entry name" value="PIN-like_dom_sf"/>
</dbReference>
<evidence type="ECO:0000256" key="3">
    <source>
        <dbReference type="ARBA" id="ARBA00022722"/>
    </source>
</evidence>
<dbReference type="InterPro" id="IPR002716">
    <property type="entry name" value="PIN_dom"/>
</dbReference>
<sequence length="142" mass="16114">MSGWLLDTNVLSELRRPKPEPRVAAFVSAQPLDSLYVSIVTFAEIRYGIEVIADPARRADLHDWLANRIRPLFQQRALPVSEDVMLKWRLLVAEGRKTGHTLSQPDLIIAATALLHDLVVVTRNEADYRQAGVRLHNPWQEA</sequence>
<comment type="similarity">
    <text evidence="7 8">Belongs to the PINc/VapC protein family.</text>
</comment>
<evidence type="ECO:0000256" key="4">
    <source>
        <dbReference type="ARBA" id="ARBA00022723"/>
    </source>
</evidence>
<feature type="domain" description="PIN" evidence="9">
    <location>
        <begin position="5"/>
        <end position="126"/>
    </location>
</feature>
<dbReference type="OrthoDB" id="7188375at2"/>
<dbReference type="GO" id="GO:0004540">
    <property type="term" value="F:RNA nuclease activity"/>
    <property type="evidence" value="ECO:0007669"/>
    <property type="project" value="InterPro"/>
</dbReference>
<dbReference type="Gene3D" id="3.40.50.1010">
    <property type="entry name" value="5'-nuclease"/>
    <property type="match status" value="1"/>
</dbReference>
<keyword evidence="3 8" id="KW-0540">Nuclease</keyword>
<feature type="binding site" evidence="8">
    <location>
        <position position="7"/>
    </location>
    <ligand>
        <name>Mg(2+)</name>
        <dbReference type="ChEBI" id="CHEBI:18420"/>
    </ligand>
</feature>
<dbReference type="PANTHER" id="PTHR33653">
    <property type="entry name" value="RIBONUCLEASE VAPC2"/>
    <property type="match status" value="1"/>
</dbReference>
<dbReference type="GO" id="GO:0000287">
    <property type="term" value="F:magnesium ion binding"/>
    <property type="evidence" value="ECO:0007669"/>
    <property type="project" value="UniProtKB-UniRule"/>
</dbReference>
<keyword evidence="4 8" id="KW-0479">Metal-binding</keyword>
<evidence type="ECO:0000313" key="11">
    <source>
        <dbReference type="Proteomes" id="UP000237682"/>
    </source>
</evidence>
<dbReference type="PANTHER" id="PTHR33653:SF1">
    <property type="entry name" value="RIBONUCLEASE VAPC2"/>
    <property type="match status" value="1"/>
</dbReference>
<reference evidence="10 11" key="1">
    <citation type="submission" date="2018-02" db="EMBL/GenBank/DDBJ databases">
        <title>Whole genome sequencing of endophytic bacterium.</title>
        <authorList>
            <person name="Eedara R."/>
            <person name="Podile A.R."/>
        </authorList>
    </citation>
    <scope>NUCLEOTIDE SEQUENCE [LARGE SCALE GENOMIC DNA]</scope>
    <source>
        <strain evidence="10 11">RP1T</strain>
    </source>
</reference>
<organism evidence="10 11">
    <name type="scientific">Labrys okinawensis</name>
    <dbReference type="NCBI Taxonomy" id="346911"/>
    <lineage>
        <taxon>Bacteria</taxon>
        <taxon>Pseudomonadati</taxon>
        <taxon>Pseudomonadota</taxon>
        <taxon>Alphaproteobacteria</taxon>
        <taxon>Hyphomicrobiales</taxon>
        <taxon>Xanthobacteraceae</taxon>
        <taxon>Labrys</taxon>
    </lineage>
</organism>
<dbReference type="InterPro" id="IPR050556">
    <property type="entry name" value="Type_II_TA_system_RNase"/>
</dbReference>
<evidence type="ECO:0000256" key="8">
    <source>
        <dbReference type="HAMAP-Rule" id="MF_00265"/>
    </source>
</evidence>
<evidence type="ECO:0000256" key="6">
    <source>
        <dbReference type="ARBA" id="ARBA00022842"/>
    </source>
</evidence>
<dbReference type="Pfam" id="PF01850">
    <property type="entry name" value="PIN"/>
    <property type="match status" value="1"/>
</dbReference>
<evidence type="ECO:0000256" key="1">
    <source>
        <dbReference type="ARBA" id="ARBA00001946"/>
    </source>
</evidence>
<dbReference type="RefSeq" id="WP_105863301.1">
    <property type="nucleotide sequence ID" value="NZ_PUEJ01000006.1"/>
</dbReference>
<dbReference type="HAMAP" id="MF_00265">
    <property type="entry name" value="VapC_Nob1"/>
    <property type="match status" value="1"/>
</dbReference>
<dbReference type="InterPro" id="IPR022907">
    <property type="entry name" value="VapC_family"/>
</dbReference>
<name>A0A2S9Q9H4_9HYPH</name>
<keyword evidence="11" id="KW-1185">Reference proteome</keyword>
<comment type="function">
    <text evidence="8">Toxic component of a toxin-antitoxin (TA) system. An RNase.</text>
</comment>
<comment type="caution">
    <text evidence="10">The sequence shown here is derived from an EMBL/GenBank/DDBJ whole genome shotgun (WGS) entry which is preliminary data.</text>
</comment>
<dbReference type="AlphaFoldDB" id="A0A2S9Q9H4"/>
<keyword evidence="2 8" id="KW-1277">Toxin-antitoxin system</keyword>